<proteinExistence type="inferred from homology"/>
<dbReference type="EMBL" id="KU746818">
    <property type="protein sequence ID" value="AOT84231.1"/>
    <property type="molecule type" value="Genomic_DNA"/>
</dbReference>
<gene>
    <name evidence="13" type="primary">ATP6</name>
</gene>
<evidence type="ECO:0000256" key="10">
    <source>
        <dbReference type="ARBA" id="ARBA00023310"/>
    </source>
</evidence>
<dbReference type="PANTHER" id="PTHR11410">
    <property type="entry name" value="ATP SYNTHASE SUBUNIT A"/>
    <property type="match status" value="1"/>
</dbReference>
<feature type="transmembrane region" description="Helical" evidence="12">
    <location>
        <begin position="34"/>
        <end position="55"/>
    </location>
</feature>
<feature type="transmembrane region" description="Helical" evidence="12">
    <location>
        <begin position="145"/>
        <end position="164"/>
    </location>
</feature>
<keyword evidence="4" id="KW-0138">CF(0)</keyword>
<dbReference type="Pfam" id="PF00119">
    <property type="entry name" value="ATP-synt_A"/>
    <property type="match status" value="1"/>
</dbReference>
<keyword evidence="9 12" id="KW-0472">Membrane</keyword>
<accession>A0A1P8C758</accession>
<evidence type="ECO:0000256" key="12">
    <source>
        <dbReference type="SAM" id="Phobius"/>
    </source>
</evidence>
<dbReference type="GO" id="GO:0005743">
    <property type="term" value="C:mitochondrial inner membrane"/>
    <property type="evidence" value="ECO:0007669"/>
    <property type="project" value="UniProtKB-SubCell"/>
</dbReference>
<comment type="similarity">
    <text evidence="2">Belongs to the ATPase A chain family.</text>
</comment>
<dbReference type="GO" id="GO:0046933">
    <property type="term" value="F:proton-transporting ATP synthase activity, rotational mechanism"/>
    <property type="evidence" value="ECO:0007669"/>
    <property type="project" value="TreeGrafter"/>
</dbReference>
<geneLocation type="mitochondrion" evidence="13"/>
<protein>
    <recommendedName>
        <fullName evidence="11">ATP synthase subunit a</fullName>
    </recommendedName>
</protein>
<dbReference type="GeneID" id="31080067"/>
<keyword evidence="10" id="KW-0066">ATP synthesis</keyword>
<dbReference type="InterPro" id="IPR035908">
    <property type="entry name" value="F0_ATP_A_sf"/>
</dbReference>
<dbReference type="NCBIfam" id="TIGR01131">
    <property type="entry name" value="ATP_synt_6_or_A"/>
    <property type="match status" value="1"/>
</dbReference>
<keyword evidence="6" id="KW-0375">Hydrogen ion transport</keyword>
<dbReference type="AlphaFoldDB" id="A0A1P8C758"/>
<sequence>MAFYMTTLFNLFCPMVFSLMSVKGAALSIMTLTMVTMLMVSSFAWVQGVVSGLLVSSLPTLFLFSWLLTIVSLNIFSMVCYSYPVTTTLMFNLTAAISLWLISLLMLVSKYTSMSSVLPSNSPSYLVPFLSLVEVVSMMIRPVTLCFRLLANMSAGHILLALITKMDYGWVMGVPFGLLELMVCLVQAFVFVMLVVVYIDEALSH</sequence>
<reference evidence="13" key="1">
    <citation type="journal article" date="2017" name="Sci. Rep.">
        <title>Mitochondrial genome diversity in dagger and needle nematodes (Nematoda: Longidoridae).</title>
        <authorList>
            <person name="Palomares-Rius J.E."/>
            <person name="Cantalapiedra-Navarrete C."/>
            <person name="Archidona-Yuste A."/>
            <person name="Blok V.C."/>
            <person name="Castillo P."/>
        </authorList>
    </citation>
    <scope>NUCLEOTIDE SEQUENCE</scope>
    <source>
        <strain evidence="13">AR31</strain>
    </source>
</reference>
<comment type="subcellular location">
    <subcellularLocation>
        <location evidence="1">Membrane</location>
        <topology evidence="1">Multi-pass membrane protein</topology>
    </subcellularLocation>
    <subcellularLocation>
        <location evidence="11">Mitochondrion inner membrane</location>
        <topology evidence="11">Multi-pass membrane protein</topology>
    </subcellularLocation>
</comment>
<evidence type="ECO:0000256" key="2">
    <source>
        <dbReference type="ARBA" id="ARBA00006810"/>
    </source>
</evidence>
<feature type="transmembrane region" description="Helical" evidence="12">
    <location>
        <begin position="90"/>
        <end position="108"/>
    </location>
</feature>
<name>A0A1P8C758_9BILA</name>
<dbReference type="GO" id="GO:0045259">
    <property type="term" value="C:proton-transporting ATP synthase complex"/>
    <property type="evidence" value="ECO:0007669"/>
    <property type="project" value="UniProtKB-KW"/>
</dbReference>
<dbReference type="SUPFAM" id="SSF81336">
    <property type="entry name" value="F1F0 ATP synthase subunit A"/>
    <property type="match status" value="1"/>
</dbReference>
<keyword evidence="8" id="KW-0406">Ion transport</keyword>
<dbReference type="Gene3D" id="1.20.120.220">
    <property type="entry name" value="ATP synthase, F0 complex, subunit A"/>
    <property type="match status" value="1"/>
</dbReference>
<evidence type="ECO:0000256" key="3">
    <source>
        <dbReference type="ARBA" id="ARBA00022448"/>
    </source>
</evidence>
<feature type="transmembrane region" description="Helical" evidence="12">
    <location>
        <begin position="176"/>
        <end position="199"/>
    </location>
</feature>
<dbReference type="RefSeq" id="YP_009346420.1">
    <property type="nucleotide sequence ID" value="NC_033867.1"/>
</dbReference>
<evidence type="ECO:0000256" key="1">
    <source>
        <dbReference type="ARBA" id="ARBA00004141"/>
    </source>
</evidence>
<keyword evidence="7 12" id="KW-1133">Transmembrane helix</keyword>
<evidence type="ECO:0000256" key="11">
    <source>
        <dbReference type="RuleBase" id="RU004450"/>
    </source>
</evidence>
<evidence type="ECO:0000256" key="4">
    <source>
        <dbReference type="ARBA" id="ARBA00022547"/>
    </source>
</evidence>
<dbReference type="InterPro" id="IPR000568">
    <property type="entry name" value="ATP_synth_F0_asu"/>
</dbReference>
<keyword evidence="5 12" id="KW-0812">Transmembrane</keyword>
<dbReference type="PANTHER" id="PTHR11410:SF0">
    <property type="entry name" value="ATP SYNTHASE SUBUNIT A"/>
    <property type="match status" value="1"/>
</dbReference>
<keyword evidence="13" id="KW-0496">Mitochondrion</keyword>
<evidence type="ECO:0000256" key="8">
    <source>
        <dbReference type="ARBA" id="ARBA00023065"/>
    </source>
</evidence>
<evidence type="ECO:0000256" key="6">
    <source>
        <dbReference type="ARBA" id="ARBA00022781"/>
    </source>
</evidence>
<evidence type="ECO:0000313" key="13">
    <source>
        <dbReference type="EMBL" id="AOT84231.1"/>
    </source>
</evidence>
<dbReference type="PRINTS" id="PR00123">
    <property type="entry name" value="ATPASEA"/>
</dbReference>
<dbReference type="InterPro" id="IPR045083">
    <property type="entry name" value="ATP_synth_F0_asu_bact/mt"/>
</dbReference>
<evidence type="ECO:0000256" key="7">
    <source>
        <dbReference type="ARBA" id="ARBA00022989"/>
    </source>
</evidence>
<dbReference type="CTD" id="4508"/>
<evidence type="ECO:0000256" key="5">
    <source>
        <dbReference type="ARBA" id="ARBA00022692"/>
    </source>
</evidence>
<dbReference type="CDD" id="cd00310">
    <property type="entry name" value="ATP-synt_Fo_a_6"/>
    <property type="match status" value="1"/>
</dbReference>
<organism evidence="13">
    <name type="scientific">Longidorus vineacola</name>
    <dbReference type="NCBI Taxonomy" id="241698"/>
    <lineage>
        <taxon>Eukaryota</taxon>
        <taxon>Metazoa</taxon>
        <taxon>Ecdysozoa</taxon>
        <taxon>Nematoda</taxon>
        <taxon>Enoplea</taxon>
        <taxon>Dorylaimia</taxon>
        <taxon>Dorylaimida</taxon>
        <taxon>Dorylaimina</taxon>
        <taxon>Longidoroidea</taxon>
        <taxon>Longidoridae</taxon>
        <taxon>Longidorus</taxon>
    </lineage>
</organism>
<keyword evidence="3" id="KW-0813">Transport</keyword>
<evidence type="ECO:0000256" key="9">
    <source>
        <dbReference type="ARBA" id="ARBA00023136"/>
    </source>
</evidence>
<feature type="transmembrane region" description="Helical" evidence="12">
    <location>
        <begin position="62"/>
        <end position="84"/>
    </location>
</feature>